<evidence type="ECO:0000259" key="2">
    <source>
        <dbReference type="PROSITE" id="PS50943"/>
    </source>
</evidence>
<gene>
    <name evidence="3" type="ORF">ACFFLI_09650</name>
</gene>
<dbReference type="InterPro" id="IPR010982">
    <property type="entry name" value="Lambda_DNA-bd_dom_sf"/>
</dbReference>
<dbReference type="PANTHER" id="PTHR46558:SF11">
    <property type="entry name" value="HTH-TYPE TRANSCRIPTIONAL REGULATOR XRE"/>
    <property type="match status" value="1"/>
</dbReference>
<dbReference type="Gene3D" id="1.10.260.40">
    <property type="entry name" value="lambda repressor-like DNA-binding domains"/>
    <property type="match status" value="1"/>
</dbReference>
<dbReference type="RefSeq" id="WP_137642099.1">
    <property type="nucleotide sequence ID" value="NZ_BJEA01000004.1"/>
</dbReference>
<dbReference type="PROSITE" id="PS50943">
    <property type="entry name" value="HTH_CROC1"/>
    <property type="match status" value="1"/>
</dbReference>
<evidence type="ECO:0000313" key="3">
    <source>
        <dbReference type="EMBL" id="MFB9770124.1"/>
    </source>
</evidence>
<feature type="domain" description="HTH cro/C1-type" evidence="2">
    <location>
        <begin position="7"/>
        <end position="61"/>
    </location>
</feature>
<protein>
    <submittedName>
        <fullName evidence="3">Helix-turn-helix domain-containing protein</fullName>
    </submittedName>
</protein>
<dbReference type="EMBL" id="JBHLZY010000025">
    <property type="protein sequence ID" value="MFB9770124.1"/>
    <property type="molecule type" value="Genomic_DNA"/>
</dbReference>
<dbReference type="SUPFAM" id="SSF47413">
    <property type="entry name" value="lambda repressor-like DNA-binding domains"/>
    <property type="match status" value="1"/>
</dbReference>
<dbReference type="CDD" id="cd00093">
    <property type="entry name" value="HTH_XRE"/>
    <property type="match status" value="1"/>
</dbReference>
<evidence type="ECO:0000313" key="4">
    <source>
        <dbReference type="Proteomes" id="UP001589691"/>
    </source>
</evidence>
<organism evidence="3 4">
    <name type="scientific">Lactiplantibacillus modestisalitolerans</name>
    <dbReference type="NCBI Taxonomy" id="1457219"/>
    <lineage>
        <taxon>Bacteria</taxon>
        <taxon>Bacillati</taxon>
        <taxon>Bacillota</taxon>
        <taxon>Bacilli</taxon>
        <taxon>Lactobacillales</taxon>
        <taxon>Lactobacillaceae</taxon>
        <taxon>Lactiplantibacillus</taxon>
    </lineage>
</organism>
<dbReference type="InterPro" id="IPR001387">
    <property type="entry name" value="Cro/C1-type_HTH"/>
</dbReference>
<name>A0ABV5WVE3_9LACO</name>
<keyword evidence="1" id="KW-0238">DNA-binding</keyword>
<comment type="caution">
    <text evidence="3">The sequence shown here is derived from an EMBL/GenBank/DDBJ whole genome shotgun (WGS) entry which is preliminary data.</text>
</comment>
<sequence length="120" mass="13751">MSLGTRIRELRKKRKINQEQLGKILSVSKASISGYENGTREPDTKSLMKLAQYFGVTVDYLLGVDATPEWATAKDTHDLHEFLDANEGSMTYDGEHLTEDEKQQLRVATATIFWKRHQHK</sequence>
<proteinExistence type="predicted"/>
<dbReference type="Pfam" id="PF01381">
    <property type="entry name" value="HTH_3"/>
    <property type="match status" value="1"/>
</dbReference>
<dbReference type="Proteomes" id="UP001589691">
    <property type="component" value="Unassembled WGS sequence"/>
</dbReference>
<reference evidence="3 4" key="1">
    <citation type="submission" date="2024-09" db="EMBL/GenBank/DDBJ databases">
        <authorList>
            <person name="Sun Q."/>
            <person name="Mori K."/>
        </authorList>
    </citation>
    <scope>NUCLEOTIDE SEQUENCE [LARGE SCALE GENOMIC DNA]</scope>
    <source>
        <strain evidence="3 4">TBRC 4576</strain>
    </source>
</reference>
<keyword evidence="4" id="KW-1185">Reference proteome</keyword>
<dbReference type="PANTHER" id="PTHR46558">
    <property type="entry name" value="TRACRIPTIONAL REGULATORY PROTEIN-RELATED-RELATED"/>
    <property type="match status" value="1"/>
</dbReference>
<evidence type="ECO:0000256" key="1">
    <source>
        <dbReference type="ARBA" id="ARBA00023125"/>
    </source>
</evidence>
<dbReference type="SMART" id="SM00530">
    <property type="entry name" value="HTH_XRE"/>
    <property type="match status" value="1"/>
</dbReference>
<accession>A0ABV5WVE3</accession>